<dbReference type="AlphaFoldDB" id="A0A0J7ZFA4"/>
<evidence type="ECO:0000313" key="2">
    <source>
        <dbReference type="Proteomes" id="UP000037432"/>
    </source>
</evidence>
<organism evidence="1 2">
    <name type="scientific">Streptomyces viridochromogenes</name>
    <dbReference type="NCBI Taxonomy" id="1938"/>
    <lineage>
        <taxon>Bacteria</taxon>
        <taxon>Bacillati</taxon>
        <taxon>Actinomycetota</taxon>
        <taxon>Actinomycetes</taxon>
        <taxon>Kitasatosporales</taxon>
        <taxon>Streptomycetaceae</taxon>
        <taxon>Streptomyces</taxon>
    </lineage>
</organism>
<sequence length="69" mass="6917">MEDLPGSVAFEAADDFAPGLALLDPALVGVLGTRVAPKTREYDAVERGTGLPVVAAVEATAKKPAAPAA</sequence>
<gene>
    <name evidence="1" type="ORF">ACM01_15565</name>
</gene>
<protein>
    <submittedName>
        <fullName evidence="1">Uncharacterized protein</fullName>
    </submittedName>
</protein>
<dbReference type="PATRIC" id="fig|1938.3.peg.9758"/>
<dbReference type="EMBL" id="LFNT01000015">
    <property type="protein sequence ID" value="KMS74052.1"/>
    <property type="molecule type" value="Genomic_DNA"/>
</dbReference>
<evidence type="ECO:0000313" key="1">
    <source>
        <dbReference type="EMBL" id="KMS74052.1"/>
    </source>
</evidence>
<reference evidence="1 2" key="1">
    <citation type="submission" date="2015-06" db="EMBL/GenBank/DDBJ databases">
        <authorList>
            <person name="Ju K.-S."/>
            <person name="Doroghazi J.R."/>
            <person name="Metcalf W.W."/>
        </authorList>
    </citation>
    <scope>NUCLEOTIDE SEQUENCE [LARGE SCALE GENOMIC DNA]</scope>
    <source>
        <strain evidence="1 2">NRRL 3414</strain>
    </source>
</reference>
<name>A0A0J7ZFA4_STRVR</name>
<accession>A0A0J7ZFA4</accession>
<dbReference type="Proteomes" id="UP000037432">
    <property type="component" value="Unassembled WGS sequence"/>
</dbReference>
<proteinExistence type="predicted"/>
<comment type="caution">
    <text evidence="1">The sequence shown here is derived from an EMBL/GenBank/DDBJ whole genome shotgun (WGS) entry which is preliminary data.</text>
</comment>